<reference evidence="1" key="1">
    <citation type="journal article" date="2022" name="bioRxiv">
        <title>Population genetic analysis of Ophidiomyces ophidiicola, the causative agent of snake fungal disease, indicates recent introductions to the USA.</title>
        <authorList>
            <person name="Ladner J.T."/>
            <person name="Palmer J.M."/>
            <person name="Ettinger C.L."/>
            <person name="Stajich J.E."/>
            <person name="Farrell T.M."/>
            <person name="Glorioso B.M."/>
            <person name="Lawson B."/>
            <person name="Price S.J."/>
            <person name="Stengle A.G."/>
            <person name="Grear D.A."/>
            <person name="Lorch J.M."/>
        </authorList>
    </citation>
    <scope>NUCLEOTIDE SEQUENCE</scope>
    <source>
        <strain evidence="1">NWHC 24266-5</strain>
    </source>
</reference>
<dbReference type="EMBL" id="JALBCA010000036">
    <property type="protein sequence ID" value="KAI2387767.1"/>
    <property type="molecule type" value="Genomic_DNA"/>
</dbReference>
<proteinExistence type="predicted"/>
<organism evidence="1">
    <name type="scientific">Ophidiomyces ophidiicola</name>
    <dbReference type="NCBI Taxonomy" id="1387563"/>
    <lineage>
        <taxon>Eukaryota</taxon>
        <taxon>Fungi</taxon>
        <taxon>Dikarya</taxon>
        <taxon>Ascomycota</taxon>
        <taxon>Pezizomycotina</taxon>
        <taxon>Eurotiomycetes</taxon>
        <taxon>Eurotiomycetidae</taxon>
        <taxon>Onygenales</taxon>
        <taxon>Onygenaceae</taxon>
        <taxon>Ophidiomyces</taxon>
    </lineage>
</organism>
<name>A0ACB8UY78_9EURO</name>
<sequence length="697" mass="75755">MDNLGFNLANPGNQKVFQQPYMCSDSVSSASSSSSSSVFSFGSFSSQSSVSSGCDVVWENVASDNLDGITDQLKEGSALCSRGSFAATAAEHAVAPELRQHPRRSKPGTDAAYPRVKPSLVRQSDRRVNFVDNLVDSASQIVQTVWPLSAAASRSDSAMGCKGVLPLRGFIQETLRRSRTSYSTLQVALYYIIMIRPRLPRLDFTMEQSQVPQCQRAMQCGRRMFLAALILASKYLQDRNYSARAWSKISGLSTEEINQNELTFLHAVGWKLHISEPVFKRWTDIVLKYTPSSDSAFNGEGLSWRSIIPTLTPELDNLELGPTRGVVSIQDLLSPSPSPSPSRSPVYESGSTVNALTSTSGLDVLSIEPSSPIMLPVLPVSDLSSPQLSPQTIPNTTPAAGAVPILRGPSMSCAMRHAQTICSQRTMLDQRLLPRQNMMKSTSFESYTRRSSLARSSSSSPESMVSDVPSLTSSRSSRSSRSSSISSVASGTCPTSLPHLAMRTTRRRSNMKDTWKPPVIVSPINETEYSDIYASPEAMSTTSTDVPDMSNFSLASPVDLAREAAQSLCDLAGAIPRSTPSSVMHSPFRVSKKRGRFCSNDGSLHHNVRHLVALKNRQNVDDGNLVARDVRVADSFLLSKCTVGQAAPLLGPLGSLKTPLTRENEVARKRTCCGREAARFLWGMTNASTDNVVDMVE</sequence>
<comment type="caution">
    <text evidence="1">The sequence shown here is derived from an EMBL/GenBank/DDBJ whole genome shotgun (WGS) entry which is preliminary data.</text>
</comment>
<evidence type="ECO:0000313" key="1">
    <source>
        <dbReference type="EMBL" id="KAI2387767.1"/>
    </source>
</evidence>
<gene>
    <name evidence="1" type="primary">PCL5</name>
    <name evidence="1" type="ORF">LOY88_002911</name>
</gene>
<protein>
    <submittedName>
        <fullName evidence="1">PHO85 cyclin-5</fullName>
    </submittedName>
</protein>
<accession>A0ACB8UY78</accession>